<dbReference type="Pfam" id="PF04542">
    <property type="entry name" value="Sigma70_r2"/>
    <property type="match status" value="1"/>
</dbReference>
<dbReference type="Proteomes" id="UP000478837">
    <property type="component" value="Unassembled WGS sequence"/>
</dbReference>
<dbReference type="InterPro" id="IPR013249">
    <property type="entry name" value="RNA_pol_sigma70_r4_t2"/>
</dbReference>
<accession>A0A6L9MV40</accession>
<comment type="caution">
    <text evidence="8">The sequence shown here is derived from an EMBL/GenBank/DDBJ whole genome shotgun (WGS) entry which is preliminary data.</text>
</comment>
<keyword evidence="5" id="KW-0804">Transcription</keyword>
<dbReference type="InterPro" id="IPR007627">
    <property type="entry name" value="RNA_pol_sigma70_r2"/>
</dbReference>
<proteinExistence type="inferred from homology"/>
<organism evidence="8 9">
    <name type="scientific">Alteromonas hispanica</name>
    <dbReference type="NCBI Taxonomy" id="315421"/>
    <lineage>
        <taxon>Bacteria</taxon>
        <taxon>Pseudomonadati</taxon>
        <taxon>Pseudomonadota</taxon>
        <taxon>Gammaproteobacteria</taxon>
        <taxon>Alteromonadales</taxon>
        <taxon>Alteromonadaceae</taxon>
        <taxon>Alteromonas/Salinimonas group</taxon>
        <taxon>Alteromonas</taxon>
    </lineage>
</organism>
<evidence type="ECO:0000313" key="8">
    <source>
        <dbReference type="EMBL" id="NDW22109.1"/>
    </source>
</evidence>
<evidence type="ECO:0000256" key="1">
    <source>
        <dbReference type="ARBA" id="ARBA00010641"/>
    </source>
</evidence>
<dbReference type="SUPFAM" id="SSF88946">
    <property type="entry name" value="Sigma2 domain of RNA polymerase sigma factors"/>
    <property type="match status" value="1"/>
</dbReference>
<evidence type="ECO:0000256" key="5">
    <source>
        <dbReference type="ARBA" id="ARBA00023163"/>
    </source>
</evidence>
<evidence type="ECO:0000256" key="2">
    <source>
        <dbReference type="ARBA" id="ARBA00023015"/>
    </source>
</evidence>
<evidence type="ECO:0000259" key="6">
    <source>
        <dbReference type="Pfam" id="PF04542"/>
    </source>
</evidence>
<evidence type="ECO:0000259" key="7">
    <source>
        <dbReference type="Pfam" id="PF08281"/>
    </source>
</evidence>
<dbReference type="PANTHER" id="PTHR43133">
    <property type="entry name" value="RNA POLYMERASE ECF-TYPE SIGMA FACTO"/>
    <property type="match status" value="1"/>
</dbReference>
<dbReference type="GO" id="GO:0006352">
    <property type="term" value="P:DNA-templated transcription initiation"/>
    <property type="evidence" value="ECO:0007669"/>
    <property type="project" value="InterPro"/>
</dbReference>
<name>A0A6L9MV40_9ALTE</name>
<dbReference type="Gene3D" id="1.10.10.10">
    <property type="entry name" value="Winged helix-like DNA-binding domain superfamily/Winged helix DNA-binding domain"/>
    <property type="match status" value="1"/>
</dbReference>
<dbReference type="AlphaFoldDB" id="A0A6L9MV40"/>
<dbReference type="NCBIfam" id="TIGR02937">
    <property type="entry name" value="sigma70-ECF"/>
    <property type="match status" value="1"/>
</dbReference>
<sequence>MDDLEIEILVLEAQMGSRSAVQKLYEHFNHSLKKYVYVRVKNKMIAEDITQNVWLKVYRRINRLNNVSLFKSWLFKALIWELNDWYRKSNREVLLPDPQNEHVYETDGSKDFDLFPLLQQLDSSERETAELYYVNDLSVREVSLVLGVPEGTIKSRLHRARTTLKAVIEKNERK</sequence>
<gene>
    <name evidence="8" type="ORF">GTW09_11290</name>
</gene>
<feature type="domain" description="RNA polymerase sigma-70 region 2" evidence="6">
    <location>
        <begin position="24"/>
        <end position="91"/>
    </location>
</feature>
<dbReference type="InterPro" id="IPR039425">
    <property type="entry name" value="RNA_pol_sigma-70-like"/>
</dbReference>
<evidence type="ECO:0000256" key="4">
    <source>
        <dbReference type="ARBA" id="ARBA00023125"/>
    </source>
</evidence>
<dbReference type="PANTHER" id="PTHR43133:SF8">
    <property type="entry name" value="RNA POLYMERASE SIGMA FACTOR HI_1459-RELATED"/>
    <property type="match status" value="1"/>
</dbReference>
<reference evidence="8 9" key="1">
    <citation type="submission" date="2020-01" db="EMBL/GenBank/DDBJ databases">
        <title>Genomes of bacteria type strains.</title>
        <authorList>
            <person name="Chen J."/>
            <person name="Zhu S."/>
            <person name="Yang J."/>
        </authorList>
    </citation>
    <scope>NUCLEOTIDE SEQUENCE [LARGE SCALE GENOMIC DNA]</scope>
    <source>
        <strain evidence="8 9">LMG 22958</strain>
    </source>
</reference>
<dbReference type="Pfam" id="PF08281">
    <property type="entry name" value="Sigma70_r4_2"/>
    <property type="match status" value="1"/>
</dbReference>
<dbReference type="InterPro" id="IPR013324">
    <property type="entry name" value="RNA_pol_sigma_r3/r4-like"/>
</dbReference>
<dbReference type="InterPro" id="IPR013325">
    <property type="entry name" value="RNA_pol_sigma_r2"/>
</dbReference>
<dbReference type="Gene3D" id="1.10.1740.10">
    <property type="match status" value="1"/>
</dbReference>
<protein>
    <submittedName>
        <fullName evidence="8">Sigma-70 family RNA polymerase sigma factor</fullName>
    </submittedName>
</protein>
<comment type="similarity">
    <text evidence="1">Belongs to the sigma-70 factor family. ECF subfamily.</text>
</comment>
<keyword evidence="9" id="KW-1185">Reference proteome</keyword>
<keyword evidence="2" id="KW-0805">Transcription regulation</keyword>
<dbReference type="InterPro" id="IPR014284">
    <property type="entry name" value="RNA_pol_sigma-70_dom"/>
</dbReference>
<dbReference type="EMBL" id="JAAAWP010000006">
    <property type="protein sequence ID" value="NDW22109.1"/>
    <property type="molecule type" value="Genomic_DNA"/>
</dbReference>
<dbReference type="GO" id="GO:0003677">
    <property type="term" value="F:DNA binding"/>
    <property type="evidence" value="ECO:0007669"/>
    <property type="project" value="UniProtKB-KW"/>
</dbReference>
<evidence type="ECO:0000256" key="3">
    <source>
        <dbReference type="ARBA" id="ARBA00023082"/>
    </source>
</evidence>
<dbReference type="SUPFAM" id="SSF88659">
    <property type="entry name" value="Sigma3 and sigma4 domains of RNA polymerase sigma factors"/>
    <property type="match status" value="1"/>
</dbReference>
<evidence type="ECO:0000313" key="9">
    <source>
        <dbReference type="Proteomes" id="UP000478837"/>
    </source>
</evidence>
<keyword evidence="3" id="KW-0731">Sigma factor</keyword>
<dbReference type="InterPro" id="IPR036388">
    <property type="entry name" value="WH-like_DNA-bd_sf"/>
</dbReference>
<dbReference type="GO" id="GO:0016987">
    <property type="term" value="F:sigma factor activity"/>
    <property type="evidence" value="ECO:0007669"/>
    <property type="project" value="UniProtKB-KW"/>
</dbReference>
<dbReference type="CDD" id="cd06171">
    <property type="entry name" value="Sigma70_r4"/>
    <property type="match status" value="1"/>
</dbReference>
<keyword evidence="4" id="KW-0238">DNA-binding</keyword>
<feature type="domain" description="RNA polymerase sigma factor 70 region 4 type 2" evidence="7">
    <location>
        <begin position="117"/>
        <end position="164"/>
    </location>
</feature>